<dbReference type="AlphaFoldDB" id="D4E0P8"/>
<sequence>MVAQASAAETRRHMAGIIQAPRRMPVAEAVEKFMRVPMGAGNSVKWDPSVAPYVIEPMNCLASREYDAVIFVGPARTGKTIGLIDGWIVYNIVCDPADMLVVQISEEKAREHSKKRLARTFRVSPEVAKRLSPRRNDNNVHDRTFLAGNYLKLGWPSVNIMSSSDYKCTALTDYDRMPEDIDGEGDGFTLASKRTTTFMSAGMTLVESSPGRDIIDSKWRRRSEHEAPPTTGILSLFNRGDRRKWYWKCPHCSEHFQPIMEVMTGYREIPDPVKASESAYMCCPHCSGTITATQKRTLNQTGVWLREGETIDSDGKRAGEPRRSRIASFWMEGPAAAYQTWSQLVYKLLTAEQDYEATGSEETLKAVINTDWGRPYLPQSATEQRKSDALMARAEAVTKRAVPEGVRFLVATVDVQGGKNRRFVVQVMGYGAHGERWLVDRYNIRQSMRFDKNGESLPVDPAAYLEDWDLLRTDVLDKCWPLDKDPSVKMPVLAMAVDSGGEDGVTGNAYEFWRKCRRDGVQKRVYLFKGDSQARSKLISKTFPDNTERSNRRAQARGDVPLYLLQTNALKDRINNALLRGTPGANYVHFPDWIGEWFYDELTYEERGPDGKWKKPGRGANEAFDLMVYAQALVILRGYEKIKWEKPPPWAEPFEYSASPLPATKPVSRQKTIRETEQKDPAGAEGKTSAWAPINSSGGWL</sequence>
<name>D4E0P8_SEROD</name>
<evidence type="ECO:0000313" key="4">
    <source>
        <dbReference type="EMBL" id="EFE96599.1"/>
    </source>
</evidence>
<feature type="region of interest" description="Disordered" evidence="1">
    <location>
        <begin position="655"/>
        <end position="701"/>
    </location>
</feature>
<proteinExistence type="inferred from homology"/>
<feature type="compositionally biased region" description="Basic and acidic residues" evidence="1">
    <location>
        <begin position="672"/>
        <end position="682"/>
    </location>
</feature>
<protein>
    <submittedName>
        <fullName evidence="4">Phage terminase large subunit (GpA)</fullName>
    </submittedName>
</protein>
<dbReference type="PANTHER" id="PTHR34413">
    <property type="entry name" value="PROPHAGE TAIL FIBER ASSEMBLY PROTEIN HOMOLOG TFAE-RELATED-RELATED"/>
    <property type="match status" value="1"/>
</dbReference>
<evidence type="ECO:0000313" key="5">
    <source>
        <dbReference type="Proteomes" id="UP000005723"/>
    </source>
</evidence>
<dbReference type="RefSeq" id="WP_004957938.1">
    <property type="nucleotide sequence ID" value="NZ_GG753567.1"/>
</dbReference>
<comment type="caution">
    <text evidence="4">The sequence shown here is derived from an EMBL/GenBank/DDBJ whole genome shotgun (WGS) entry which is preliminary data.</text>
</comment>
<dbReference type="PANTHER" id="PTHR34413:SF2">
    <property type="entry name" value="PROPHAGE TAIL FIBER ASSEMBLY PROTEIN HOMOLOG TFAE-RELATED"/>
    <property type="match status" value="1"/>
</dbReference>
<dbReference type="InterPro" id="IPR046453">
    <property type="entry name" value="GpA_ATPase"/>
</dbReference>
<dbReference type="STRING" id="667129.HMPREF0758_1748"/>
<dbReference type="OrthoDB" id="5181253at2"/>
<organism evidence="4 5">
    <name type="scientific">Serratia odorifera DSM 4582</name>
    <dbReference type="NCBI Taxonomy" id="667129"/>
    <lineage>
        <taxon>Bacteria</taxon>
        <taxon>Pseudomonadati</taxon>
        <taxon>Pseudomonadota</taxon>
        <taxon>Gammaproteobacteria</taxon>
        <taxon>Enterobacterales</taxon>
        <taxon>Yersiniaceae</taxon>
        <taxon>Serratia</taxon>
    </lineage>
</organism>
<dbReference type="InterPro" id="IPR051220">
    <property type="entry name" value="TFA_Chaperone"/>
</dbReference>
<dbReference type="HOGENOM" id="CLU_023850_0_1_6"/>
<evidence type="ECO:0000256" key="1">
    <source>
        <dbReference type="SAM" id="MobiDB-lite"/>
    </source>
</evidence>
<dbReference type="Proteomes" id="UP000005723">
    <property type="component" value="Unassembled WGS sequence"/>
</dbReference>
<evidence type="ECO:0000259" key="3">
    <source>
        <dbReference type="Pfam" id="PF20454"/>
    </source>
</evidence>
<dbReference type="HAMAP" id="MF_04144">
    <property type="entry name" value="TERL_LAMBDA"/>
    <property type="match status" value="1"/>
</dbReference>
<dbReference type="GO" id="GO:0004519">
    <property type="term" value="F:endonuclease activity"/>
    <property type="evidence" value="ECO:0007669"/>
    <property type="project" value="InterPro"/>
</dbReference>
<accession>D4E0P8</accession>
<dbReference type="EMBL" id="ADBY01000031">
    <property type="protein sequence ID" value="EFE96599.1"/>
    <property type="molecule type" value="Genomic_DNA"/>
</dbReference>
<gene>
    <name evidence="4" type="ORF">HMPREF0758_1748</name>
</gene>
<feature type="domain" description="Phage terminase large subunit GpA ATPase" evidence="2">
    <location>
        <begin position="41"/>
        <end position="304"/>
    </location>
</feature>
<feature type="domain" description="Terminase large subunit GpA endonuclease" evidence="3">
    <location>
        <begin position="326"/>
        <end position="644"/>
    </location>
</feature>
<dbReference type="Pfam" id="PF20454">
    <property type="entry name" value="GpA_nuclease"/>
    <property type="match status" value="1"/>
</dbReference>
<dbReference type="Pfam" id="PF05876">
    <property type="entry name" value="GpA_ATPase"/>
    <property type="match status" value="1"/>
</dbReference>
<evidence type="ECO:0000259" key="2">
    <source>
        <dbReference type="Pfam" id="PF05876"/>
    </source>
</evidence>
<dbReference type="InterPro" id="IPR008866">
    <property type="entry name" value="Phage_lambda_GpA-like"/>
</dbReference>
<reference evidence="4 5" key="1">
    <citation type="submission" date="2010-01" db="EMBL/GenBank/DDBJ databases">
        <authorList>
            <person name="Muzny D."/>
            <person name="Qin X."/>
            <person name="Deng J."/>
            <person name="Jiang H."/>
            <person name="Liu Y."/>
            <person name="Qu J."/>
            <person name="Song X.-Z."/>
            <person name="Zhang L."/>
            <person name="Thornton R."/>
            <person name="Coyle M."/>
            <person name="Francisco L."/>
            <person name="Jackson L."/>
            <person name="Javaid M."/>
            <person name="Korchina V."/>
            <person name="Kovar C."/>
            <person name="Mata R."/>
            <person name="Mathew T."/>
            <person name="Ngo R."/>
            <person name="Nguyen L."/>
            <person name="Nguyen N."/>
            <person name="Okwuonu G."/>
            <person name="Ongeri F."/>
            <person name="Pham C."/>
            <person name="Simmons D."/>
            <person name="Wilczek-Boney K."/>
            <person name="Hale W."/>
            <person name="Jakkamsetti A."/>
            <person name="Pham P."/>
            <person name="Ruth R."/>
            <person name="San Lucas F."/>
            <person name="Warren J."/>
            <person name="Zhang J."/>
            <person name="Zhao Z."/>
            <person name="Zhou C."/>
            <person name="Zhu D."/>
            <person name="Lee S."/>
            <person name="Bess C."/>
            <person name="Blankenburg K."/>
            <person name="Forbes L."/>
            <person name="Fu Q."/>
            <person name="Gubbala S."/>
            <person name="Hirani K."/>
            <person name="Jayaseelan J.C."/>
            <person name="Lara F."/>
            <person name="Munidasa M."/>
            <person name="Palculict T."/>
            <person name="Patil S."/>
            <person name="Pu L.-L."/>
            <person name="Saada N."/>
            <person name="Tang L."/>
            <person name="Weissenberger G."/>
            <person name="Zhu Y."/>
            <person name="Hemphill L."/>
            <person name="Shang Y."/>
            <person name="Youmans B."/>
            <person name="Ayvaz T."/>
            <person name="Ross M."/>
            <person name="Santibanez J."/>
            <person name="Aqrawi P."/>
            <person name="Gross S."/>
            <person name="Joshi V."/>
            <person name="Fowler G."/>
            <person name="Nazareth L."/>
            <person name="Reid J."/>
            <person name="Worley K."/>
            <person name="Petrosino J."/>
            <person name="Highlander S."/>
            <person name="Gibbs R."/>
        </authorList>
    </citation>
    <scope>NUCLEOTIDE SEQUENCE [LARGE SCALE GENOMIC DNA]</scope>
    <source>
        <strain evidence="4 5">DSM 4582</strain>
    </source>
</reference>
<dbReference type="GO" id="GO:0005524">
    <property type="term" value="F:ATP binding"/>
    <property type="evidence" value="ECO:0007669"/>
    <property type="project" value="InterPro"/>
</dbReference>
<keyword evidence="5" id="KW-1185">Reference proteome</keyword>
<dbReference type="InterPro" id="IPR046454">
    <property type="entry name" value="GpA_endonuclease"/>
</dbReference>
<dbReference type="GO" id="GO:0016887">
    <property type="term" value="F:ATP hydrolysis activity"/>
    <property type="evidence" value="ECO:0007669"/>
    <property type="project" value="InterPro"/>
</dbReference>